<dbReference type="SUPFAM" id="SSF52540">
    <property type="entry name" value="P-loop containing nucleoside triphosphate hydrolases"/>
    <property type="match status" value="1"/>
</dbReference>
<feature type="domain" description="ATPase AAA-type core" evidence="1">
    <location>
        <begin position="26"/>
        <end position="336"/>
    </location>
</feature>
<evidence type="ECO:0000313" key="4">
    <source>
        <dbReference type="Proteomes" id="UP000425817"/>
    </source>
</evidence>
<evidence type="ECO:0000259" key="1">
    <source>
        <dbReference type="Pfam" id="PF13304"/>
    </source>
</evidence>
<feature type="domain" description="OLD protein-like TOPRIM" evidence="2">
    <location>
        <begin position="386"/>
        <end position="446"/>
    </location>
</feature>
<dbReference type="CDD" id="cd01026">
    <property type="entry name" value="TOPRIM_OLD"/>
    <property type="match status" value="1"/>
</dbReference>
<accession>A0A6I6H5P1</accession>
<dbReference type="PANTHER" id="PTHR43581">
    <property type="entry name" value="ATP/GTP PHOSPHATASE"/>
    <property type="match status" value="1"/>
</dbReference>
<dbReference type="Gene3D" id="3.40.50.300">
    <property type="entry name" value="P-loop containing nucleotide triphosphate hydrolases"/>
    <property type="match status" value="1"/>
</dbReference>
<dbReference type="InterPro" id="IPR034139">
    <property type="entry name" value="TOPRIM_OLD"/>
</dbReference>
<dbReference type="PANTHER" id="PTHR43581:SF2">
    <property type="entry name" value="EXCINUCLEASE ATPASE SUBUNIT"/>
    <property type="match status" value="1"/>
</dbReference>
<dbReference type="RefSeq" id="WP_157613586.1">
    <property type="nucleotide sequence ID" value="NZ_CP046622.1"/>
</dbReference>
<gene>
    <name evidence="3" type="ORF">GOQ09_11795</name>
</gene>
<dbReference type="InterPro" id="IPR027417">
    <property type="entry name" value="P-loop_NTPase"/>
</dbReference>
<dbReference type="Pfam" id="PF13304">
    <property type="entry name" value="AAA_21"/>
    <property type="match status" value="1"/>
</dbReference>
<name>A0A6I6H5P1_VARPD</name>
<proteinExistence type="predicted"/>
<dbReference type="Pfam" id="PF20469">
    <property type="entry name" value="OLD-like_TOPRIM"/>
    <property type="match status" value="1"/>
</dbReference>
<organism evidence="3 4">
    <name type="scientific">Variovorax paradoxus</name>
    <dbReference type="NCBI Taxonomy" id="34073"/>
    <lineage>
        <taxon>Bacteria</taxon>
        <taxon>Pseudomonadati</taxon>
        <taxon>Pseudomonadota</taxon>
        <taxon>Betaproteobacteria</taxon>
        <taxon>Burkholderiales</taxon>
        <taxon>Comamonadaceae</taxon>
        <taxon>Variovorax</taxon>
    </lineage>
</organism>
<protein>
    <submittedName>
        <fullName evidence="3">AAA family ATPase</fullName>
    </submittedName>
</protein>
<reference evidence="3 4" key="1">
    <citation type="submission" date="2019-12" db="EMBL/GenBank/DDBJ databases">
        <title>Hybrid Genome Assemblies of two High G+C Isolates from Undergraduate Microbiology Courses.</title>
        <authorList>
            <person name="Ne Ville C.J."/>
            <person name="Enright D."/>
            <person name="Hernandez I."/>
            <person name="Dodsworth J."/>
            <person name="Orwin P.M."/>
        </authorList>
    </citation>
    <scope>NUCLEOTIDE SEQUENCE [LARGE SCALE GENOMIC DNA]</scope>
    <source>
        <strain evidence="3 4">CSUSB</strain>
    </source>
</reference>
<dbReference type="Proteomes" id="UP000425817">
    <property type="component" value="Chromosome"/>
</dbReference>
<dbReference type="InterPro" id="IPR051396">
    <property type="entry name" value="Bact_Antivir_Def_Nuclease"/>
</dbReference>
<dbReference type="EMBL" id="CP046622">
    <property type="protein sequence ID" value="QGW82222.1"/>
    <property type="molecule type" value="Genomic_DNA"/>
</dbReference>
<dbReference type="GO" id="GO:0005524">
    <property type="term" value="F:ATP binding"/>
    <property type="evidence" value="ECO:0007669"/>
    <property type="project" value="InterPro"/>
</dbReference>
<dbReference type="AlphaFoldDB" id="A0A6I6H5P1"/>
<dbReference type="InterPro" id="IPR003959">
    <property type="entry name" value="ATPase_AAA_core"/>
</dbReference>
<sequence length="603" mass="66050">MRLAGLHIKNYKCIGDTERRLRIDGIVVLIGQNNAGKSTILDAYEAFASAGAAREHDEFHREDLSRQIEITGVFNEVNAADEDAVGKKWTYDDAEYGTCLKVRWVWSKPGEKGLKQSFNPATNAFEDGGMGGWDSQIQSRIPQPLRIRPTESVETTQTKIAAMLKDHVKTRLKADSSATKNAFAQIEALAKSIFDDSRAAFDDVATRINASVSNIFPGTAVELIPRSKDALNENIIGADSYLKVTTAGGGSTPLLLQGTGLQRALLWSALAVMADKGDAKKKPAAVAAPRILLIDEPEAFLHPPTIRSARDALYDFATGNPDWQVIATTHSPVFIDLSKNHTTIIRVDADPTSEHYISTDSISFDEDERTRLKMVRACHPVVNEFFFYNNIVLVEGPTEHLVVEHVAGLIGADVHVIDCMGKANVPLFARILNHFKVPYVAIHDADTPFIRRKEKLVKSGTWTINEHIRNAVAQSNGSHVFTQFPHFEGEFFGENLPSGKVDRVLEALESKQSSEYQHIFDTYSRVLMRDDVVMTTTQTAFETKRDAHVQSNGLQSDPLWSGQEGIAASIVVAQQPAAIAVAAVKSALPLADVGQAGGDAPLQ</sequence>
<evidence type="ECO:0000313" key="3">
    <source>
        <dbReference type="EMBL" id="QGW82222.1"/>
    </source>
</evidence>
<dbReference type="GO" id="GO:0016887">
    <property type="term" value="F:ATP hydrolysis activity"/>
    <property type="evidence" value="ECO:0007669"/>
    <property type="project" value="InterPro"/>
</dbReference>
<evidence type="ECO:0000259" key="2">
    <source>
        <dbReference type="Pfam" id="PF20469"/>
    </source>
</evidence>
<dbReference type="OrthoDB" id="3322489at2"/>